<name>A0A087U252_STEMI</name>
<comment type="similarity">
    <text evidence="6">Belongs to the class I-like SAM-binding methyltransferase superfamily. RNA M5U methyltransferase family.</text>
</comment>
<evidence type="ECO:0000256" key="3">
    <source>
        <dbReference type="ARBA" id="ARBA00022691"/>
    </source>
</evidence>
<dbReference type="PROSITE" id="PS51687">
    <property type="entry name" value="SAM_MT_RNA_M5U"/>
    <property type="match status" value="1"/>
</dbReference>
<evidence type="ECO:0000256" key="6">
    <source>
        <dbReference type="PROSITE-ProRule" id="PRU01024"/>
    </source>
</evidence>
<dbReference type="Pfam" id="PF13847">
    <property type="entry name" value="Methyltransf_31"/>
    <property type="match status" value="1"/>
</dbReference>
<keyword evidence="2 6" id="KW-0808">Transferase</keyword>
<comment type="caution">
    <text evidence="6">Lacks conserved residue(s) required for the propagation of feature annotation.</text>
</comment>
<dbReference type="Gene3D" id="3.40.50.150">
    <property type="entry name" value="Vaccinia Virus protein VP39"/>
    <property type="match status" value="1"/>
</dbReference>
<dbReference type="OrthoDB" id="10250660at2759"/>
<dbReference type="GO" id="GO:0030697">
    <property type="term" value="F:tRNA (uracil(54)-C5)-methyltransferase activity, S-adenosyl methionine-dependent"/>
    <property type="evidence" value="ECO:0007669"/>
    <property type="project" value="UniProtKB-EC"/>
</dbReference>
<dbReference type="PANTHER" id="PTHR45904:SF1">
    <property type="entry name" value="TRNA (URACIL-5-)-METHYLTRANSFERASE HOMOLOG B"/>
    <property type="match status" value="1"/>
</dbReference>
<gene>
    <name evidence="8" type="ORF">X975_24949</name>
</gene>
<dbReference type="GO" id="GO:0032259">
    <property type="term" value="P:methylation"/>
    <property type="evidence" value="ECO:0007669"/>
    <property type="project" value="UniProtKB-KW"/>
</dbReference>
<evidence type="ECO:0000256" key="2">
    <source>
        <dbReference type="ARBA" id="ARBA00022679"/>
    </source>
</evidence>
<dbReference type="InterPro" id="IPR045850">
    <property type="entry name" value="TRM2_met"/>
</dbReference>
<keyword evidence="3 6" id="KW-0949">S-adenosyl-L-methionine</keyword>
<dbReference type="Proteomes" id="UP000054359">
    <property type="component" value="Unassembled WGS sequence"/>
</dbReference>
<feature type="non-terminal residue" evidence="8">
    <location>
        <position position="262"/>
    </location>
</feature>
<feature type="domain" description="Methyltransferase" evidence="7">
    <location>
        <begin position="104"/>
        <end position="213"/>
    </location>
</feature>
<keyword evidence="9" id="KW-1185">Reference proteome</keyword>
<evidence type="ECO:0000259" key="7">
    <source>
        <dbReference type="Pfam" id="PF13847"/>
    </source>
</evidence>
<feature type="binding site" evidence="6">
    <location>
        <position position="182"/>
    </location>
    <ligand>
        <name>S-adenosyl-L-methionine</name>
        <dbReference type="ChEBI" id="CHEBI:59789"/>
    </ligand>
</feature>
<dbReference type="GO" id="GO:0006396">
    <property type="term" value="P:RNA processing"/>
    <property type="evidence" value="ECO:0007669"/>
    <property type="project" value="InterPro"/>
</dbReference>
<dbReference type="EC" id="2.1.1.35" evidence="4"/>
<accession>A0A087U252</accession>
<dbReference type="CDD" id="cd02440">
    <property type="entry name" value="AdoMet_MTases"/>
    <property type="match status" value="1"/>
</dbReference>
<reference evidence="8 9" key="1">
    <citation type="submission" date="2013-11" db="EMBL/GenBank/DDBJ databases">
        <title>Genome sequencing of Stegodyphus mimosarum.</title>
        <authorList>
            <person name="Bechsgaard J."/>
        </authorList>
    </citation>
    <scope>NUCLEOTIDE SEQUENCE [LARGE SCALE GENOMIC DNA]</scope>
</reference>
<evidence type="ECO:0000256" key="4">
    <source>
        <dbReference type="ARBA" id="ARBA00033763"/>
    </source>
</evidence>
<dbReference type="AlphaFoldDB" id="A0A087U252"/>
<dbReference type="PANTHER" id="PTHR45904">
    <property type="entry name" value="TRNA (URACIL-5-)-METHYLTRANSFERASE"/>
    <property type="match status" value="1"/>
</dbReference>
<dbReference type="InterPro" id="IPR029063">
    <property type="entry name" value="SAM-dependent_MTases_sf"/>
</dbReference>
<dbReference type="GO" id="GO:0003723">
    <property type="term" value="F:RNA binding"/>
    <property type="evidence" value="ECO:0007669"/>
    <property type="project" value="TreeGrafter"/>
</dbReference>
<evidence type="ECO:0000313" key="9">
    <source>
        <dbReference type="Proteomes" id="UP000054359"/>
    </source>
</evidence>
<dbReference type="InterPro" id="IPR010280">
    <property type="entry name" value="U5_MeTrfase_fam"/>
</dbReference>
<dbReference type="SUPFAM" id="SSF53335">
    <property type="entry name" value="S-adenosyl-L-methionine-dependent methyltransferases"/>
    <property type="match status" value="1"/>
</dbReference>
<dbReference type="STRING" id="407821.A0A087U252"/>
<keyword evidence="1 6" id="KW-0489">Methyltransferase</keyword>
<evidence type="ECO:0000256" key="5">
    <source>
        <dbReference type="ARBA" id="ARBA00047278"/>
    </source>
</evidence>
<proteinExistence type="inferred from homology"/>
<feature type="binding site" evidence="6">
    <location>
        <position position="133"/>
    </location>
    <ligand>
        <name>S-adenosyl-L-methionine</name>
        <dbReference type="ChEBI" id="CHEBI:59789"/>
    </ligand>
</feature>
<dbReference type="EMBL" id="KK117796">
    <property type="protein sequence ID" value="KFM71441.1"/>
    <property type="molecule type" value="Genomic_DNA"/>
</dbReference>
<protein>
    <recommendedName>
        <fullName evidence="4">tRNA (uracil(54)-C(5))-methyltransferase</fullName>
        <ecNumber evidence="4">2.1.1.35</ecNumber>
    </recommendedName>
</protein>
<dbReference type="InterPro" id="IPR025714">
    <property type="entry name" value="Methyltranfer_dom"/>
</dbReference>
<evidence type="ECO:0000256" key="1">
    <source>
        <dbReference type="ARBA" id="ARBA00022603"/>
    </source>
</evidence>
<organism evidence="8 9">
    <name type="scientific">Stegodyphus mimosarum</name>
    <name type="common">African social velvet spider</name>
    <dbReference type="NCBI Taxonomy" id="407821"/>
    <lineage>
        <taxon>Eukaryota</taxon>
        <taxon>Metazoa</taxon>
        <taxon>Ecdysozoa</taxon>
        <taxon>Arthropoda</taxon>
        <taxon>Chelicerata</taxon>
        <taxon>Arachnida</taxon>
        <taxon>Araneae</taxon>
        <taxon>Araneomorphae</taxon>
        <taxon>Entelegynae</taxon>
        <taxon>Eresoidea</taxon>
        <taxon>Eresidae</taxon>
        <taxon>Stegodyphus</taxon>
    </lineage>
</organism>
<evidence type="ECO:0000313" key="8">
    <source>
        <dbReference type="EMBL" id="KFM71441.1"/>
    </source>
</evidence>
<comment type="catalytic activity">
    <reaction evidence="5">
        <text>uridine(54) in tRNA + S-adenosyl-L-methionine = 5-methyluridine(54) in tRNA + S-adenosyl-L-homocysteine + H(+)</text>
        <dbReference type="Rhea" id="RHEA:42712"/>
        <dbReference type="Rhea" id="RHEA-COMP:10167"/>
        <dbReference type="Rhea" id="RHEA-COMP:10193"/>
        <dbReference type="ChEBI" id="CHEBI:15378"/>
        <dbReference type="ChEBI" id="CHEBI:57856"/>
        <dbReference type="ChEBI" id="CHEBI:59789"/>
        <dbReference type="ChEBI" id="CHEBI:65315"/>
        <dbReference type="ChEBI" id="CHEBI:74447"/>
        <dbReference type="EC" id="2.1.1.35"/>
    </reaction>
    <physiologicalReaction direction="left-to-right" evidence="5">
        <dbReference type="Rhea" id="RHEA:42713"/>
    </physiologicalReaction>
</comment>
<sequence>MAIVVMNPQILTKEELQIEKEKLKDYFSTITKTYNLISLYFQACSLSSCSHEQAPFELLLGEPYIIEELNGLKLRISPESYFLTNTKIVESVNNTLLKLCKVKNSTTVIDVCCGTGPLSLAFSHKVKRCIGIDASAQAINDANVNAEANNKGNVDFIQGHVEHLLKMLLDDAFHEDLLVVINPSKINLSKAIVKSVRECKHLKKVVYISTKPQNSLDDFIQLCKPCGPHAQFGKPFFPILAVPVDFFPQTEHFGLILMLQRL</sequence>